<dbReference type="Pfam" id="PF00271">
    <property type="entry name" value="Helicase_C"/>
    <property type="match status" value="1"/>
</dbReference>
<name>A0A423PV12_9GAMM</name>
<feature type="compositionally biased region" description="Basic residues" evidence="12">
    <location>
        <begin position="445"/>
        <end position="456"/>
    </location>
</feature>
<evidence type="ECO:0000256" key="7">
    <source>
        <dbReference type="ARBA" id="ARBA00038437"/>
    </source>
</evidence>
<keyword evidence="5 11" id="KW-0347">Helicase</keyword>
<evidence type="ECO:0000259" key="13">
    <source>
        <dbReference type="PROSITE" id="PS51192"/>
    </source>
</evidence>
<dbReference type="InterPro" id="IPR001650">
    <property type="entry name" value="Helicase_C-like"/>
</dbReference>
<dbReference type="InterPro" id="IPR014001">
    <property type="entry name" value="Helicase_ATP-bd"/>
</dbReference>
<dbReference type="PANTHER" id="PTHR47959:SF13">
    <property type="entry name" value="ATP-DEPENDENT RNA HELICASE RHLE"/>
    <property type="match status" value="1"/>
</dbReference>
<dbReference type="InterPro" id="IPR044742">
    <property type="entry name" value="DEAD/DEAH_RhlB"/>
</dbReference>
<dbReference type="PROSITE" id="PS51195">
    <property type="entry name" value="Q_MOTIF"/>
    <property type="match status" value="1"/>
</dbReference>
<dbReference type="InterPro" id="IPR027417">
    <property type="entry name" value="P-loop_NTPase"/>
</dbReference>
<feature type="region of interest" description="Disordered" evidence="12">
    <location>
        <begin position="381"/>
        <end position="467"/>
    </location>
</feature>
<dbReference type="Pfam" id="PF00270">
    <property type="entry name" value="DEAD"/>
    <property type="match status" value="1"/>
</dbReference>
<keyword evidence="3 11" id="KW-0547">Nucleotide-binding</keyword>
<dbReference type="FunCoup" id="A0A423PV12">
    <property type="interactions" value="439"/>
</dbReference>
<dbReference type="InterPro" id="IPR011545">
    <property type="entry name" value="DEAD/DEAH_box_helicase_dom"/>
</dbReference>
<evidence type="ECO:0000256" key="2">
    <source>
        <dbReference type="ARBA" id="ARBA00022490"/>
    </source>
</evidence>
<evidence type="ECO:0000256" key="8">
    <source>
        <dbReference type="ARBA" id="ARBA00047984"/>
    </source>
</evidence>
<evidence type="ECO:0000256" key="6">
    <source>
        <dbReference type="ARBA" id="ARBA00022840"/>
    </source>
</evidence>
<feature type="compositionally biased region" description="Gly residues" evidence="12">
    <location>
        <begin position="457"/>
        <end position="467"/>
    </location>
</feature>
<feature type="domain" description="Helicase C-terminal" evidence="14">
    <location>
        <begin position="230"/>
        <end position="374"/>
    </location>
</feature>
<dbReference type="GO" id="GO:0005524">
    <property type="term" value="F:ATP binding"/>
    <property type="evidence" value="ECO:0007669"/>
    <property type="project" value="UniProtKB-KW"/>
</dbReference>
<keyword evidence="2" id="KW-0963">Cytoplasm</keyword>
<dbReference type="CDD" id="cd18787">
    <property type="entry name" value="SF2_C_DEAD"/>
    <property type="match status" value="1"/>
</dbReference>
<dbReference type="SUPFAM" id="SSF52540">
    <property type="entry name" value="P-loop containing nucleoside triphosphate hydrolases"/>
    <property type="match status" value="1"/>
</dbReference>
<dbReference type="InterPro" id="IPR014014">
    <property type="entry name" value="RNA_helicase_DEAD_Q_motif"/>
</dbReference>
<gene>
    <name evidence="16" type="ORF">SAJA_06280</name>
</gene>
<comment type="catalytic activity">
    <reaction evidence="8">
        <text>ATP + H2O = ADP + phosphate + H(+)</text>
        <dbReference type="Rhea" id="RHEA:13065"/>
        <dbReference type="ChEBI" id="CHEBI:15377"/>
        <dbReference type="ChEBI" id="CHEBI:15378"/>
        <dbReference type="ChEBI" id="CHEBI:30616"/>
        <dbReference type="ChEBI" id="CHEBI:43474"/>
        <dbReference type="ChEBI" id="CHEBI:456216"/>
        <dbReference type="EC" id="3.6.4.13"/>
    </reaction>
</comment>
<dbReference type="GO" id="GO:0003676">
    <property type="term" value="F:nucleic acid binding"/>
    <property type="evidence" value="ECO:0007669"/>
    <property type="project" value="InterPro"/>
</dbReference>
<feature type="short sequence motif" description="Q motif" evidence="10">
    <location>
        <begin position="1"/>
        <end position="29"/>
    </location>
</feature>
<dbReference type="EC" id="3.6.4.13" evidence="1"/>
<feature type="domain" description="Helicase ATP-binding" evidence="13">
    <location>
        <begin position="32"/>
        <end position="203"/>
    </location>
</feature>
<dbReference type="GO" id="GO:0016787">
    <property type="term" value="F:hydrolase activity"/>
    <property type="evidence" value="ECO:0007669"/>
    <property type="project" value="UniProtKB-KW"/>
</dbReference>
<dbReference type="SMART" id="SM00487">
    <property type="entry name" value="DEXDc"/>
    <property type="match status" value="1"/>
</dbReference>
<evidence type="ECO:0000313" key="16">
    <source>
        <dbReference type="EMBL" id="ROO29372.1"/>
    </source>
</evidence>
<dbReference type="EMBL" id="AYKG01000015">
    <property type="protein sequence ID" value="ROO29372.1"/>
    <property type="molecule type" value="Genomic_DNA"/>
</dbReference>
<dbReference type="PROSITE" id="PS51192">
    <property type="entry name" value="HELICASE_ATP_BIND_1"/>
    <property type="match status" value="1"/>
</dbReference>
<dbReference type="Proteomes" id="UP000285310">
    <property type="component" value="Unassembled WGS sequence"/>
</dbReference>
<dbReference type="GO" id="GO:0005829">
    <property type="term" value="C:cytosol"/>
    <property type="evidence" value="ECO:0007669"/>
    <property type="project" value="TreeGrafter"/>
</dbReference>
<dbReference type="OrthoDB" id="9805696at2"/>
<evidence type="ECO:0000256" key="9">
    <source>
        <dbReference type="ARBA" id="ARBA00074363"/>
    </source>
</evidence>
<dbReference type="GO" id="GO:0003724">
    <property type="term" value="F:RNA helicase activity"/>
    <property type="evidence" value="ECO:0007669"/>
    <property type="project" value="UniProtKB-EC"/>
</dbReference>
<protein>
    <recommendedName>
        <fullName evidence="9">DEAD-box ATP-dependent RNA helicase RhpA</fullName>
        <ecNumber evidence="1">3.6.4.13</ecNumber>
    </recommendedName>
</protein>
<keyword evidence="17" id="KW-1185">Reference proteome</keyword>
<dbReference type="PANTHER" id="PTHR47959">
    <property type="entry name" value="ATP-DEPENDENT RNA HELICASE RHLE-RELATED"/>
    <property type="match status" value="1"/>
</dbReference>
<dbReference type="PROSITE" id="PS00039">
    <property type="entry name" value="DEAD_ATP_HELICASE"/>
    <property type="match status" value="1"/>
</dbReference>
<dbReference type="InterPro" id="IPR050079">
    <property type="entry name" value="DEAD_box_RNA_helicase"/>
</dbReference>
<evidence type="ECO:0000256" key="11">
    <source>
        <dbReference type="RuleBase" id="RU000492"/>
    </source>
</evidence>
<evidence type="ECO:0000313" key="17">
    <source>
        <dbReference type="Proteomes" id="UP000285310"/>
    </source>
</evidence>
<keyword evidence="6 11" id="KW-0067">ATP-binding</keyword>
<dbReference type="RefSeq" id="WP_123657788.1">
    <property type="nucleotide sequence ID" value="NZ_AYKG01000015.1"/>
</dbReference>
<feature type="compositionally biased region" description="Gly residues" evidence="12">
    <location>
        <begin position="397"/>
        <end position="419"/>
    </location>
</feature>
<reference evidence="16 17" key="1">
    <citation type="submission" date="2013-10" db="EMBL/GenBank/DDBJ databases">
        <title>Salinisphaera japonica YTM-1 Genome Sequencing.</title>
        <authorList>
            <person name="Lai Q."/>
            <person name="Li C."/>
            <person name="Shao Z."/>
        </authorList>
    </citation>
    <scope>NUCLEOTIDE SEQUENCE [LARGE SCALE GENOMIC DNA]</scope>
    <source>
        <strain evidence="16 17">YTM-1</strain>
    </source>
</reference>
<dbReference type="Gene3D" id="3.40.50.300">
    <property type="entry name" value="P-loop containing nucleotide triphosphate hydrolases"/>
    <property type="match status" value="2"/>
</dbReference>
<evidence type="ECO:0000256" key="4">
    <source>
        <dbReference type="ARBA" id="ARBA00022801"/>
    </source>
</evidence>
<evidence type="ECO:0000259" key="14">
    <source>
        <dbReference type="PROSITE" id="PS51194"/>
    </source>
</evidence>
<dbReference type="FunFam" id="3.40.50.300:FF:000108">
    <property type="entry name" value="ATP-dependent RNA helicase RhlE"/>
    <property type="match status" value="1"/>
</dbReference>
<evidence type="ECO:0000259" key="15">
    <source>
        <dbReference type="PROSITE" id="PS51195"/>
    </source>
</evidence>
<dbReference type="AlphaFoldDB" id="A0A423PV12"/>
<evidence type="ECO:0000256" key="12">
    <source>
        <dbReference type="SAM" id="MobiDB-lite"/>
    </source>
</evidence>
<sequence length="467" mass="49682">MSFDSLGLSPHLLATIENAGYTQPTPIQSQAIPPIIKGADVLGAAQTGTGKTAAFVLPILERLGTGHQKKPRVLVLAPTRELAAQVAESVATYAGDTKLKHTVVFGGVGYQPQISAFKRGVDIVVATPGRLIDHLDEGRLDLSDLTTLVLDEADRMLDMGFIHDIKRVLKYLPKSRQTLLFSATFSKEIRKLAGSLLTDPVEIDVAPRNATAERVSHRAVLVEKSAKRAVLSHLIRSGDWSQVLVFTRTKHGANRLVKQLETDGITAAALHGNKSQNARTKALSGFKDGTVTALVATDIAARGIDIDGLPHVVNYELPNVAEDYVHRIGRTGRAGAAGEAISLVAKDERSYLKAIEKLIDQSVERMEVEGMDPEIIKAAAARDAEAAKNEPQQTPGNRGGRGGNKPSRRGGGNNSGGGDKPQNNPGNRGRRRSGSDGGANEAGHARPKRGNRRGGRRSGGGGNKPQS</sequence>
<evidence type="ECO:0000256" key="3">
    <source>
        <dbReference type="ARBA" id="ARBA00022741"/>
    </source>
</evidence>
<dbReference type="InParanoid" id="A0A423PV12"/>
<feature type="domain" description="DEAD-box RNA helicase Q" evidence="15">
    <location>
        <begin position="1"/>
        <end position="29"/>
    </location>
</feature>
<organism evidence="16 17">
    <name type="scientific">Salinisphaera japonica YTM-1</name>
    <dbReference type="NCBI Taxonomy" id="1209778"/>
    <lineage>
        <taxon>Bacteria</taxon>
        <taxon>Pseudomonadati</taxon>
        <taxon>Pseudomonadota</taxon>
        <taxon>Gammaproteobacteria</taxon>
        <taxon>Salinisphaerales</taxon>
        <taxon>Salinisphaeraceae</taxon>
        <taxon>Salinisphaera</taxon>
    </lineage>
</organism>
<comment type="similarity">
    <text evidence="7 11">Belongs to the DEAD box helicase family.</text>
</comment>
<proteinExistence type="inferred from homology"/>
<dbReference type="InterPro" id="IPR000629">
    <property type="entry name" value="RNA-helicase_DEAD-box_CS"/>
</dbReference>
<evidence type="ECO:0000256" key="5">
    <source>
        <dbReference type="ARBA" id="ARBA00022806"/>
    </source>
</evidence>
<dbReference type="CDD" id="cd00268">
    <property type="entry name" value="DEADc"/>
    <property type="match status" value="1"/>
</dbReference>
<keyword evidence="4 11" id="KW-0378">Hydrolase</keyword>
<evidence type="ECO:0000256" key="1">
    <source>
        <dbReference type="ARBA" id="ARBA00012552"/>
    </source>
</evidence>
<evidence type="ECO:0000256" key="10">
    <source>
        <dbReference type="PROSITE-ProRule" id="PRU00552"/>
    </source>
</evidence>
<dbReference type="GO" id="GO:0042255">
    <property type="term" value="P:ribosome assembly"/>
    <property type="evidence" value="ECO:0007669"/>
    <property type="project" value="UniProtKB-ARBA"/>
</dbReference>
<dbReference type="PROSITE" id="PS51194">
    <property type="entry name" value="HELICASE_CTER"/>
    <property type="match status" value="1"/>
</dbReference>
<dbReference type="FunFam" id="3.40.50.300:FF:000468">
    <property type="entry name" value="ATP-dependent RNA helicase RhlE"/>
    <property type="match status" value="1"/>
</dbReference>
<comment type="caution">
    <text evidence="16">The sequence shown here is derived from an EMBL/GenBank/DDBJ whole genome shotgun (WGS) entry which is preliminary data.</text>
</comment>
<accession>A0A423PV12</accession>
<dbReference type="GO" id="GO:0009266">
    <property type="term" value="P:response to temperature stimulus"/>
    <property type="evidence" value="ECO:0007669"/>
    <property type="project" value="UniProtKB-ARBA"/>
</dbReference>
<dbReference type="SMART" id="SM00490">
    <property type="entry name" value="HELICc"/>
    <property type="match status" value="1"/>
</dbReference>